<organism evidence="4 5">
    <name type="scientific">Bremerella cremea</name>
    <dbReference type="NCBI Taxonomy" id="1031537"/>
    <lineage>
        <taxon>Bacteria</taxon>
        <taxon>Pseudomonadati</taxon>
        <taxon>Planctomycetota</taxon>
        <taxon>Planctomycetia</taxon>
        <taxon>Pirellulales</taxon>
        <taxon>Pirellulaceae</taxon>
        <taxon>Bremerella</taxon>
    </lineage>
</organism>
<gene>
    <name evidence="4" type="ORF">DTL42_24370</name>
</gene>
<dbReference type="InterPro" id="IPR011453">
    <property type="entry name" value="DUF1559"/>
</dbReference>
<accession>A0A368KIZ1</accession>
<evidence type="ECO:0000259" key="3">
    <source>
        <dbReference type="Pfam" id="PF07596"/>
    </source>
</evidence>
<dbReference type="AlphaFoldDB" id="A0A368KIZ1"/>
<dbReference type="NCBIfam" id="TIGR04294">
    <property type="entry name" value="pre_pil_HX9DG"/>
    <property type="match status" value="1"/>
</dbReference>
<evidence type="ECO:0000256" key="1">
    <source>
        <dbReference type="SAM" id="MobiDB-lite"/>
    </source>
</evidence>
<evidence type="ECO:0000313" key="5">
    <source>
        <dbReference type="Proteomes" id="UP000253562"/>
    </source>
</evidence>
<keyword evidence="2" id="KW-1133">Transmembrane helix</keyword>
<dbReference type="OrthoDB" id="255848at2"/>
<dbReference type="Pfam" id="PF07963">
    <property type="entry name" value="N_methyl"/>
    <property type="match status" value="1"/>
</dbReference>
<feature type="region of interest" description="Disordered" evidence="1">
    <location>
        <begin position="254"/>
        <end position="277"/>
    </location>
</feature>
<dbReference type="NCBIfam" id="TIGR02532">
    <property type="entry name" value="IV_pilin_GFxxxE"/>
    <property type="match status" value="1"/>
</dbReference>
<feature type="compositionally biased region" description="Acidic residues" evidence="1">
    <location>
        <begin position="254"/>
        <end position="274"/>
    </location>
</feature>
<dbReference type="InterPro" id="IPR045584">
    <property type="entry name" value="Pilin-like"/>
</dbReference>
<protein>
    <submittedName>
        <fullName evidence="4">DUF1559 domain-containing protein</fullName>
    </submittedName>
</protein>
<evidence type="ECO:0000313" key="4">
    <source>
        <dbReference type="EMBL" id="RCS40512.1"/>
    </source>
</evidence>
<dbReference type="InterPro" id="IPR027558">
    <property type="entry name" value="Pre_pil_HX9DG_C"/>
</dbReference>
<comment type="caution">
    <text evidence="4">The sequence shown here is derived from an EMBL/GenBank/DDBJ whole genome shotgun (WGS) entry which is preliminary data.</text>
</comment>
<dbReference type="RefSeq" id="WP_114373230.1">
    <property type="nucleotide sequence ID" value="NZ_QPEX01000046.1"/>
</dbReference>
<proteinExistence type="predicted"/>
<dbReference type="InterPro" id="IPR012902">
    <property type="entry name" value="N_methyl_site"/>
</dbReference>
<name>A0A368KIZ1_9BACT</name>
<feature type="domain" description="DUF1559" evidence="3">
    <location>
        <begin position="33"/>
        <end position="368"/>
    </location>
</feature>
<dbReference type="EMBL" id="QPEX01000046">
    <property type="protein sequence ID" value="RCS40512.1"/>
    <property type="molecule type" value="Genomic_DNA"/>
</dbReference>
<keyword evidence="2" id="KW-0812">Transmembrane</keyword>
<reference evidence="4 5" key="1">
    <citation type="submission" date="2018-07" db="EMBL/GenBank/DDBJ databases">
        <title>Comparative genomes isolates from brazilian mangrove.</title>
        <authorList>
            <person name="De Araujo J.E."/>
            <person name="Taketani R.G."/>
            <person name="Silva M.C.P."/>
            <person name="Lourenco M.V."/>
            <person name="Oliveira V.M."/>
            <person name="Andreote F.D."/>
        </authorList>
    </citation>
    <scope>NUCLEOTIDE SEQUENCE [LARGE SCALE GENOMIC DNA]</scope>
    <source>
        <strain evidence="4 5">HEX PRIS-MGV</strain>
    </source>
</reference>
<dbReference type="Gene3D" id="3.30.700.10">
    <property type="entry name" value="Glycoprotein, Type 4 Pilin"/>
    <property type="match status" value="1"/>
</dbReference>
<dbReference type="Proteomes" id="UP000253562">
    <property type="component" value="Unassembled WGS sequence"/>
</dbReference>
<dbReference type="PANTHER" id="PTHR30093">
    <property type="entry name" value="GENERAL SECRETION PATHWAY PROTEIN G"/>
    <property type="match status" value="1"/>
</dbReference>
<sequence>MNKPNRNGFTLVELLVVIAIIGVLISLLLPAVQQAREAARRMSCTNNLSQLILAVHNYESANGYFPAGSINDKGPIRNAPVGYHHNWISATLPFLGDPTTYNHIDFSKSVYDKAQNGPRSMNLDYLTCPSSSWSRASDKVGVSHYVGIHNHCELPINTTNTGAFILNRNISTNDVSDGLSFTMFMSEAVPDPASNLGWLSGTPATLRNLGTPPNRPAAVVLPNVFTSKEWLQTLALRTSDLEFDYFGMGEESMDDFEEAEGEETEEEEAEEAENDPMLAADDATSEENKQDETAQDEEKVVKQFTEKDFMDFTKNPAAAPGFVTGGVLVYGVVPNDSALYVGGISSHHPGGVNSAFGDGSVQFISETTSTEVLCQLGHRADGQLRVGEF</sequence>
<dbReference type="SUPFAM" id="SSF54523">
    <property type="entry name" value="Pili subunits"/>
    <property type="match status" value="1"/>
</dbReference>
<feature type="transmembrane region" description="Helical" evidence="2">
    <location>
        <begin position="12"/>
        <end position="32"/>
    </location>
</feature>
<evidence type="ECO:0000256" key="2">
    <source>
        <dbReference type="SAM" id="Phobius"/>
    </source>
</evidence>
<keyword evidence="2" id="KW-0472">Membrane</keyword>
<dbReference type="Pfam" id="PF07596">
    <property type="entry name" value="SBP_bac_10"/>
    <property type="match status" value="1"/>
</dbReference>
<dbReference type="PANTHER" id="PTHR30093:SF2">
    <property type="entry name" value="TYPE II SECRETION SYSTEM PROTEIN H"/>
    <property type="match status" value="1"/>
</dbReference>